<evidence type="ECO:0000313" key="2">
    <source>
        <dbReference type="EMBL" id="GIJ56714.1"/>
    </source>
</evidence>
<dbReference type="AlphaFoldDB" id="A0A8J3Z3N0"/>
<feature type="signal peptide" evidence="1">
    <location>
        <begin position="1"/>
        <end position="30"/>
    </location>
</feature>
<dbReference type="InterPro" id="IPR006311">
    <property type="entry name" value="TAT_signal"/>
</dbReference>
<accession>A0A8J3Z3N0</accession>
<evidence type="ECO:0000313" key="3">
    <source>
        <dbReference type="Proteomes" id="UP000612585"/>
    </source>
</evidence>
<gene>
    <name evidence="2" type="ORF">Vau01_042300</name>
</gene>
<comment type="caution">
    <text evidence="2">The sequence shown here is derived from an EMBL/GenBank/DDBJ whole genome shotgun (WGS) entry which is preliminary data.</text>
</comment>
<name>A0A8J3Z3N0_9ACTN</name>
<proteinExistence type="predicted"/>
<keyword evidence="1" id="KW-0732">Signal</keyword>
<sequence length="202" mass="20627">MGPLRRSTMLAAAAVLGAVTAVAVPAAAQAAPIAVDFNNVTGTTHLAKPNVDVAVPTSVVKTQVDLDTKTLTGSAALAPLTAKLNLASLIGVTSTVKVVSTGPLTGTIDLAASKLTTTTTFVLEVTNVHLDAAPGINLVPKGCRTSRATTLTLRNTTPVDIFQPITTQGTYTIPSFTRCGVLTPLLSLLLSGPNNTMTLVLK</sequence>
<evidence type="ECO:0000256" key="1">
    <source>
        <dbReference type="SAM" id="SignalP"/>
    </source>
</evidence>
<protein>
    <recommendedName>
        <fullName evidence="4">Choice-of-anchor D domain-containing protein</fullName>
    </recommendedName>
</protein>
<evidence type="ECO:0008006" key="4">
    <source>
        <dbReference type="Google" id="ProtNLM"/>
    </source>
</evidence>
<dbReference type="PROSITE" id="PS51318">
    <property type="entry name" value="TAT"/>
    <property type="match status" value="1"/>
</dbReference>
<dbReference type="Proteomes" id="UP000612585">
    <property type="component" value="Unassembled WGS sequence"/>
</dbReference>
<dbReference type="RefSeq" id="WP_203995486.1">
    <property type="nucleotide sequence ID" value="NZ_BOPG01000025.1"/>
</dbReference>
<keyword evidence="3" id="KW-1185">Reference proteome</keyword>
<dbReference type="EMBL" id="BOPG01000025">
    <property type="protein sequence ID" value="GIJ56714.1"/>
    <property type="molecule type" value="Genomic_DNA"/>
</dbReference>
<reference evidence="2" key="1">
    <citation type="submission" date="2021-01" db="EMBL/GenBank/DDBJ databases">
        <title>Whole genome shotgun sequence of Virgisporangium aurantiacum NBRC 16421.</title>
        <authorList>
            <person name="Komaki H."/>
            <person name="Tamura T."/>
        </authorList>
    </citation>
    <scope>NUCLEOTIDE SEQUENCE</scope>
    <source>
        <strain evidence="2">NBRC 16421</strain>
    </source>
</reference>
<feature type="chain" id="PRO_5035267001" description="Choice-of-anchor D domain-containing protein" evidence="1">
    <location>
        <begin position="31"/>
        <end position="202"/>
    </location>
</feature>
<organism evidence="2 3">
    <name type="scientific">Virgisporangium aurantiacum</name>
    <dbReference type="NCBI Taxonomy" id="175570"/>
    <lineage>
        <taxon>Bacteria</taxon>
        <taxon>Bacillati</taxon>
        <taxon>Actinomycetota</taxon>
        <taxon>Actinomycetes</taxon>
        <taxon>Micromonosporales</taxon>
        <taxon>Micromonosporaceae</taxon>
        <taxon>Virgisporangium</taxon>
    </lineage>
</organism>